<dbReference type="Pfam" id="PF06347">
    <property type="entry name" value="SH3_4"/>
    <property type="match status" value="2"/>
</dbReference>
<dbReference type="AlphaFoldDB" id="A0A1C7D9Y0"/>
<dbReference type="KEGG" id="anh:A6F65_01818"/>
<dbReference type="InterPro" id="IPR010466">
    <property type="entry name" value="DUF1058"/>
</dbReference>
<dbReference type="Proteomes" id="UP000092698">
    <property type="component" value="Chromosome"/>
</dbReference>
<gene>
    <name evidence="2" type="ORF">A6F65_01818</name>
</gene>
<dbReference type="RefSeq" id="WP_067787945.1">
    <property type="nucleotide sequence ID" value="NZ_CP016545.1"/>
</dbReference>
<name>A0A1C7D9Y0_9SPHN</name>
<sequence>MLSRLLFSLLAAILLTAPAAAQDREVPYWASLRADEVNMRVGPSADYPIDWVYKRQGLPVKVVRVMQGWRLVQDPDGTQGWIVARLLNPQRTAIVTGEGLAAMRAEPADTAKLMWNAEPGVVGKLGNCEDGWCLFDVSGREGWIEQDRLWGAGEP</sequence>
<organism evidence="2 3">
    <name type="scientific">Paraurantiacibacter namhicola</name>
    <dbReference type="NCBI Taxonomy" id="645517"/>
    <lineage>
        <taxon>Bacteria</taxon>
        <taxon>Pseudomonadati</taxon>
        <taxon>Pseudomonadota</taxon>
        <taxon>Alphaproteobacteria</taxon>
        <taxon>Sphingomonadales</taxon>
        <taxon>Erythrobacteraceae</taxon>
        <taxon>Paraurantiacibacter</taxon>
    </lineage>
</organism>
<proteinExistence type="predicted"/>
<dbReference type="Gene3D" id="2.30.30.40">
    <property type="entry name" value="SH3 Domains"/>
    <property type="match status" value="1"/>
</dbReference>
<feature type="chain" id="PRO_5008884498" evidence="1">
    <location>
        <begin position="22"/>
        <end position="155"/>
    </location>
</feature>
<accession>A0A1C7D9Y0</accession>
<keyword evidence="3" id="KW-1185">Reference proteome</keyword>
<evidence type="ECO:0000256" key="1">
    <source>
        <dbReference type="SAM" id="SignalP"/>
    </source>
</evidence>
<dbReference type="OrthoDB" id="9810773at2"/>
<protein>
    <submittedName>
        <fullName evidence="2">Bacterial SH3 domain protein</fullName>
    </submittedName>
</protein>
<dbReference type="EMBL" id="CP016545">
    <property type="protein sequence ID" value="ANU08113.1"/>
    <property type="molecule type" value="Genomic_DNA"/>
</dbReference>
<keyword evidence="1" id="KW-0732">Signal</keyword>
<evidence type="ECO:0000313" key="3">
    <source>
        <dbReference type="Proteomes" id="UP000092698"/>
    </source>
</evidence>
<evidence type="ECO:0000313" key="2">
    <source>
        <dbReference type="EMBL" id="ANU08113.1"/>
    </source>
</evidence>
<reference evidence="2 3" key="1">
    <citation type="submission" date="2016-07" db="EMBL/GenBank/DDBJ databases">
        <title>Complete genome sequence of Altererythrobacter namhicola JCM 16345T, containing esterase-encoding genes.</title>
        <authorList>
            <person name="Cheng H."/>
            <person name="Wu Y.-H."/>
            <person name="Jian S.-L."/>
            <person name="Huo Y.-Y."/>
            <person name="Wang C.-S."/>
            <person name="Xu X.-W."/>
        </authorList>
    </citation>
    <scope>NUCLEOTIDE SEQUENCE [LARGE SCALE GENOMIC DNA]</scope>
    <source>
        <strain evidence="2 3">JCM 16345</strain>
    </source>
</reference>
<feature type="signal peptide" evidence="1">
    <location>
        <begin position="1"/>
        <end position="21"/>
    </location>
</feature>
<dbReference type="STRING" id="645517.A6F65_01818"/>